<accession>A0A9D5Q6K7</accession>
<dbReference type="InterPro" id="IPR051786">
    <property type="entry name" value="ASN_synthetase/amidase"/>
</dbReference>
<dbReference type="EC" id="6.3.5.4" evidence="2"/>
<dbReference type="SUPFAM" id="SSF52402">
    <property type="entry name" value="Adenine nucleotide alpha hydrolases-like"/>
    <property type="match status" value="1"/>
</dbReference>
<dbReference type="GO" id="GO:0005829">
    <property type="term" value="C:cytosol"/>
    <property type="evidence" value="ECO:0007669"/>
    <property type="project" value="TreeGrafter"/>
</dbReference>
<protein>
    <recommendedName>
        <fullName evidence="2">asparagine synthase (glutamine-hydrolyzing)</fullName>
        <ecNumber evidence="2">6.3.5.4</ecNumber>
    </recommendedName>
</protein>
<dbReference type="Proteomes" id="UP000649604">
    <property type="component" value="Unassembled WGS sequence"/>
</dbReference>
<feature type="domain" description="Asparagine synthetase" evidence="4">
    <location>
        <begin position="59"/>
        <end position="233"/>
    </location>
</feature>
<reference evidence="5" key="1">
    <citation type="submission" date="2019-11" db="EMBL/GenBank/DDBJ databases">
        <title>Microbial mats filling the niche in hypersaline microbial mats.</title>
        <authorList>
            <person name="Wong H.L."/>
            <person name="Macleod F.I."/>
            <person name="White R.A. III"/>
            <person name="Burns B.P."/>
        </authorList>
    </citation>
    <scope>NUCLEOTIDE SEQUENCE</scope>
    <source>
        <strain evidence="5">Rbin_158</strain>
    </source>
</reference>
<dbReference type="AlphaFoldDB" id="A0A9D5Q6K7"/>
<dbReference type="PANTHER" id="PTHR43284:SF1">
    <property type="entry name" value="ASPARAGINE SYNTHETASE"/>
    <property type="match status" value="1"/>
</dbReference>
<dbReference type="GO" id="GO:0006529">
    <property type="term" value="P:asparagine biosynthetic process"/>
    <property type="evidence" value="ECO:0007669"/>
    <property type="project" value="InterPro"/>
</dbReference>
<dbReference type="Pfam" id="PF00733">
    <property type="entry name" value="Asn_synthase"/>
    <property type="match status" value="1"/>
</dbReference>
<gene>
    <name evidence="5" type="ORF">GF339_14915</name>
</gene>
<evidence type="ECO:0000313" key="6">
    <source>
        <dbReference type="Proteomes" id="UP000649604"/>
    </source>
</evidence>
<evidence type="ECO:0000256" key="1">
    <source>
        <dbReference type="ARBA" id="ARBA00005187"/>
    </source>
</evidence>
<name>A0A9D5Q6K7_9BACT</name>
<dbReference type="PANTHER" id="PTHR43284">
    <property type="entry name" value="ASPARAGINE SYNTHETASE (GLUTAMINE-HYDROLYZING)"/>
    <property type="match status" value="1"/>
</dbReference>
<evidence type="ECO:0000313" key="5">
    <source>
        <dbReference type="EMBL" id="MBD3325875.1"/>
    </source>
</evidence>
<comment type="caution">
    <text evidence="5">The sequence shown here is derived from an EMBL/GenBank/DDBJ whole genome shotgun (WGS) entry which is preliminary data.</text>
</comment>
<dbReference type="Gene3D" id="3.40.50.620">
    <property type="entry name" value="HUPs"/>
    <property type="match status" value="1"/>
</dbReference>
<dbReference type="EMBL" id="WJJP01000487">
    <property type="protein sequence ID" value="MBD3325875.1"/>
    <property type="molecule type" value="Genomic_DNA"/>
</dbReference>
<proteinExistence type="predicted"/>
<dbReference type="CDD" id="cd01991">
    <property type="entry name" value="Asn_synthase_B_C"/>
    <property type="match status" value="1"/>
</dbReference>
<evidence type="ECO:0000256" key="2">
    <source>
        <dbReference type="ARBA" id="ARBA00012737"/>
    </source>
</evidence>
<sequence>RLRHLIANLASHLPVSYKNLSADFKVKQFLRGIDASPEIRFFLWRAAFLEREKQHVLSPGVRETLAASNPFEDILQYVRESKLITDFERILYLSLKLYLQDDILAKIDRASMANSLEVRVPYLDHTVVEYVAQIPTKYKLHRLTTKYILKKIGRQLLPQDIVYRKKKGFGIPLSQWFSHDLKPLLLDYFQEDRIKKAGLFHYPAIKQLLDDHFSQTRDNRKPLWTLLVFELWRETYLP</sequence>
<comment type="pathway">
    <text evidence="1">Amino-acid biosynthesis; L-asparagine biosynthesis; L-asparagine from L-aspartate (L-Gln route): step 1/1.</text>
</comment>
<dbReference type="InterPro" id="IPR001962">
    <property type="entry name" value="Asn_synthase"/>
</dbReference>
<organism evidence="5 6">
    <name type="scientific">candidate division KSB3 bacterium</name>
    <dbReference type="NCBI Taxonomy" id="2044937"/>
    <lineage>
        <taxon>Bacteria</taxon>
        <taxon>candidate division KSB3</taxon>
    </lineage>
</organism>
<dbReference type="InterPro" id="IPR014729">
    <property type="entry name" value="Rossmann-like_a/b/a_fold"/>
</dbReference>
<feature type="non-terminal residue" evidence="5">
    <location>
        <position position="1"/>
    </location>
</feature>
<comment type="catalytic activity">
    <reaction evidence="3">
        <text>L-aspartate + L-glutamine + ATP + H2O = L-asparagine + L-glutamate + AMP + diphosphate + H(+)</text>
        <dbReference type="Rhea" id="RHEA:12228"/>
        <dbReference type="ChEBI" id="CHEBI:15377"/>
        <dbReference type="ChEBI" id="CHEBI:15378"/>
        <dbReference type="ChEBI" id="CHEBI:29985"/>
        <dbReference type="ChEBI" id="CHEBI:29991"/>
        <dbReference type="ChEBI" id="CHEBI:30616"/>
        <dbReference type="ChEBI" id="CHEBI:33019"/>
        <dbReference type="ChEBI" id="CHEBI:58048"/>
        <dbReference type="ChEBI" id="CHEBI:58359"/>
        <dbReference type="ChEBI" id="CHEBI:456215"/>
        <dbReference type="EC" id="6.3.5.4"/>
    </reaction>
</comment>
<dbReference type="GO" id="GO:0004066">
    <property type="term" value="F:asparagine synthase (glutamine-hydrolyzing) activity"/>
    <property type="evidence" value="ECO:0007669"/>
    <property type="project" value="UniProtKB-EC"/>
</dbReference>
<evidence type="ECO:0000256" key="3">
    <source>
        <dbReference type="ARBA" id="ARBA00048741"/>
    </source>
</evidence>
<evidence type="ECO:0000259" key="4">
    <source>
        <dbReference type="Pfam" id="PF00733"/>
    </source>
</evidence>